<sequence length="51" mass="6399">MTKFFSHFSYYELFTFPAFRKDGIFAKLKKSYNLFFKTIYYIWIFVTMKEL</sequence>
<dbReference type="EMBL" id="FOXU01000001">
    <property type="protein sequence ID" value="SFQ02359.1"/>
    <property type="molecule type" value="Genomic_DNA"/>
</dbReference>
<name>A0A1I5V4B9_9BACI</name>
<accession>A0A1I5V4B9</accession>
<gene>
    <name evidence="1" type="ORF">SAMN05421670_0663</name>
</gene>
<reference evidence="2" key="1">
    <citation type="submission" date="2016-10" db="EMBL/GenBank/DDBJ databases">
        <authorList>
            <person name="Varghese N."/>
            <person name="Submissions S."/>
        </authorList>
    </citation>
    <scope>NUCLEOTIDE SEQUENCE [LARGE SCALE GENOMIC DNA]</scope>
    <source>
        <strain evidence="2">DSM 11706</strain>
    </source>
</reference>
<dbReference type="Proteomes" id="UP000198734">
    <property type="component" value="Unassembled WGS sequence"/>
</dbReference>
<dbReference type="AlphaFoldDB" id="A0A1I5V4B9"/>
<organism evidence="1 2">
    <name type="scientific">Psychrobacillus psychrotolerans</name>
    <dbReference type="NCBI Taxonomy" id="126156"/>
    <lineage>
        <taxon>Bacteria</taxon>
        <taxon>Bacillati</taxon>
        <taxon>Bacillota</taxon>
        <taxon>Bacilli</taxon>
        <taxon>Bacillales</taxon>
        <taxon>Bacillaceae</taxon>
        <taxon>Psychrobacillus</taxon>
    </lineage>
</organism>
<proteinExistence type="predicted"/>
<keyword evidence="2" id="KW-1185">Reference proteome</keyword>
<evidence type="ECO:0000313" key="2">
    <source>
        <dbReference type="Proteomes" id="UP000198734"/>
    </source>
</evidence>
<dbReference type="STRING" id="126156.SAMN05421670_0663"/>
<evidence type="ECO:0000313" key="1">
    <source>
        <dbReference type="EMBL" id="SFQ02359.1"/>
    </source>
</evidence>
<protein>
    <submittedName>
        <fullName evidence="1">Uncharacterized protein</fullName>
    </submittedName>
</protein>